<dbReference type="InterPro" id="IPR001085">
    <property type="entry name" value="Ser_HO-MeTrfase"/>
</dbReference>
<evidence type="ECO:0000256" key="6">
    <source>
        <dbReference type="ARBA" id="ARBA00022563"/>
    </source>
</evidence>
<evidence type="ECO:0000256" key="7">
    <source>
        <dbReference type="ARBA" id="ARBA00022679"/>
    </source>
</evidence>
<keyword evidence="8 9" id="KW-0663">Pyridoxal phosphate</keyword>
<proteinExistence type="inferred from homology"/>
<dbReference type="GO" id="GO:0004372">
    <property type="term" value="F:glycine hydroxymethyltransferase activity"/>
    <property type="evidence" value="ECO:0007669"/>
    <property type="project" value="UniProtKB-UniRule"/>
</dbReference>
<dbReference type="HAMAP" id="MF_00051">
    <property type="entry name" value="SHMT"/>
    <property type="match status" value="1"/>
</dbReference>
<sequence>MKNLKKTDPAIYQLINKENKRQADTLMMIPSENIASKAVEEAMGSCLGNKYGEGYPNRRYYQGNEYIDQLEELVIERAKKMFSVPAANVQPLSGSPANFAVYTAILAPGDTIMGLNLSSGGHLTHGAPFTASSKYFRSVQYGTNKDGWIDYDGLRKLAKKEKPKIIIASTTSYARFLEWKKFSEIAENVGAYLMADIAHIAGLIVAGVYPSPVPYVHIVTTTTHKTLRGPRGAMILTTVKGLKKDPDLAKKIDKAIIPGIQGGPHFNNIAGIGVALYEDSNAKFKTYGRQIIKNARILAETLKKHGFNLVTGGTDSHLVLVDLRNKELLGNTVAEACDLAKIVLNRNGIPFDPNPPFYPSGVRLGTPGLTSRNMKEKEMRDIAGFITKIVSALQKTKTKLKLSLEDEKNKDKRHALVSQTRIIPIIAKQVKALCKKFPIKDSY</sequence>
<dbReference type="AlphaFoldDB" id="A0A1F7HZX5"/>
<dbReference type="InterPro" id="IPR015422">
    <property type="entry name" value="PyrdxlP-dep_Trfase_small"/>
</dbReference>
<dbReference type="NCBIfam" id="NF000586">
    <property type="entry name" value="PRK00011.1"/>
    <property type="match status" value="1"/>
</dbReference>
<keyword evidence="5 9" id="KW-0963">Cytoplasm</keyword>
<feature type="site" description="Plays an important role in substrate specificity" evidence="9">
    <location>
        <position position="224"/>
    </location>
</feature>
<evidence type="ECO:0000259" key="11">
    <source>
        <dbReference type="Pfam" id="PF00464"/>
    </source>
</evidence>
<dbReference type="SUPFAM" id="SSF53383">
    <property type="entry name" value="PLP-dependent transferases"/>
    <property type="match status" value="1"/>
</dbReference>
<comment type="caution">
    <text evidence="12">The sequence shown here is derived from an EMBL/GenBank/DDBJ whole genome shotgun (WGS) entry which is preliminary data.</text>
</comment>
<keyword evidence="6 9" id="KW-0554">One-carbon metabolism</keyword>
<dbReference type="PANTHER" id="PTHR11680">
    <property type="entry name" value="SERINE HYDROXYMETHYLTRANSFERASE"/>
    <property type="match status" value="1"/>
</dbReference>
<dbReference type="InterPro" id="IPR019798">
    <property type="entry name" value="Ser_HO-MeTrfase_PLP_BS"/>
</dbReference>
<comment type="caution">
    <text evidence="9">Lacks conserved residue(s) required for the propagation of feature annotation.</text>
</comment>
<gene>
    <name evidence="9" type="primary">glyA</name>
    <name evidence="12" type="ORF">A3F03_02990</name>
</gene>
<feature type="modified residue" description="N6-(pyridoxal phosphate)lysine" evidence="9 10">
    <location>
        <position position="225"/>
    </location>
</feature>
<dbReference type="GO" id="GO:0005829">
    <property type="term" value="C:cytosol"/>
    <property type="evidence" value="ECO:0007669"/>
    <property type="project" value="TreeGrafter"/>
</dbReference>
<dbReference type="InterPro" id="IPR049943">
    <property type="entry name" value="Ser_HO-MeTrfase-like"/>
</dbReference>
<dbReference type="InterPro" id="IPR015424">
    <property type="entry name" value="PyrdxlP-dep_Trfase"/>
</dbReference>
<dbReference type="UniPathway" id="UPA00288">
    <property type="reaction ID" value="UER01023"/>
</dbReference>
<feature type="binding site" evidence="9">
    <location>
        <position position="117"/>
    </location>
    <ligand>
        <name>(6S)-5,6,7,8-tetrahydrofolate</name>
        <dbReference type="ChEBI" id="CHEBI:57453"/>
    </ligand>
</feature>
<dbReference type="FunFam" id="3.40.640.10:FF:000001">
    <property type="entry name" value="Serine hydroxymethyltransferase"/>
    <property type="match status" value="1"/>
</dbReference>
<evidence type="ECO:0000313" key="12">
    <source>
        <dbReference type="EMBL" id="OGK36673.1"/>
    </source>
</evidence>
<comment type="pathway">
    <text evidence="9">One-carbon metabolism; tetrahydrofolate interconversion.</text>
</comment>
<accession>A0A1F7HZX5</accession>
<dbReference type="EC" id="2.1.2.1" evidence="9"/>
<dbReference type="UniPathway" id="UPA00193"/>
<name>A0A1F7HZX5_9BACT</name>
<evidence type="ECO:0000256" key="10">
    <source>
        <dbReference type="PIRSR" id="PIRSR000412-50"/>
    </source>
</evidence>
<reference evidence="12 13" key="1">
    <citation type="journal article" date="2016" name="Nat. Commun.">
        <title>Thousands of microbial genomes shed light on interconnected biogeochemical processes in an aquifer system.</title>
        <authorList>
            <person name="Anantharaman K."/>
            <person name="Brown C.T."/>
            <person name="Hug L.A."/>
            <person name="Sharon I."/>
            <person name="Castelle C.J."/>
            <person name="Probst A.J."/>
            <person name="Thomas B.C."/>
            <person name="Singh A."/>
            <person name="Wilkins M.J."/>
            <person name="Karaoz U."/>
            <person name="Brodie E.L."/>
            <person name="Williams K.H."/>
            <person name="Hubbard S.S."/>
            <person name="Banfield J.F."/>
        </authorList>
    </citation>
    <scope>NUCLEOTIDE SEQUENCE [LARGE SCALE GENOMIC DNA]</scope>
</reference>
<evidence type="ECO:0000256" key="4">
    <source>
        <dbReference type="ARBA" id="ARBA00011738"/>
    </source>
</evidence>
<dbReference type="GO" id="GO:0030170">
    <property type="term" value="F:pyridoxal phosphate binding"/>
    <property type="evidence" value="ECO:0007669"/>
    <property type="project" value="UniProtKB-UniRule"/>
</dbReference>
<feature type="domain" description="Serine hydroxymethyltransferase-like" evidence="11">
    <location>
        <begin position="4"/>
        <end position="386"/>
    </location>
</feature>
<evidence type="ECO:0000256" key="9">
    <source>
        <dbReference type="HAMAP-Rule" id="MF_00051"/>
    </source>
</evidence>
<dbReference type="InterPro" id="IPR039429">
    <property type="entry name" value="SHMT-like_dom"/>
</dbReference>
<comment type="cofactor">
    <cofactor evidence="1 9 10">
        <name>pyridoxal 5'-phosphate</name>
        <dbReference type="ChEBI" id="CHEBI:597326"/>
    </cofactor>
</comment>
<comment type="subunit">
    <text evidence="4 9">Homodimer.</text>
</comment>
<dbReference type="InterPro" id="IPR015421">
    <property type="entry name" value="PyrdxlP-dep_Trfase_major"/>
</dbReference>
<dbReference type="Proteomes" id="UP000176803">
    <property type="component" value="Unassembled WGS sequence"/>
</dbReference>
<dbReference type="Gene3D" id="3.40.640.10">
    <property type="entry name" value="Type I PLP-dependent aspartate aminotransferase-like (Major domain)"/>
    <property type="match status" value="1"/>
</dbReference>
<dbReference type="PIRSF" id="PIRSF000412">
    <property type="entry name" value="SHMT"/>
    <property type="match status" value="1"/>
</dbReference>
<organism evidence="12 13">
    <name type="scientific">Candidatus Roizmanbacteria bacterium RIFCSPHIGHO2_12_FULL_41_11</name>
    <dbReference type="NCBI Taxonomy" id="1802052"/>
    <lineage>
        <taxon>Bacteria</taxon>
        <taxon>Candidatus Roizmaniibacteriota</taxon>
    </lineage>
</organism>
<dbReference type="PANTHER" id="PTHR11680:SF35">
    <property type="entry name" value="SERINE HYDROXYMETHYLTRANSFERASE 1"/>
    <property type="match status" value="1"/>
</dbReference>
<dbReference type="Gene3D" id="3.90.1150.10">
    <property type="entry name" value="Aspartate Aminotransferase, domain 1"/>
    <property type="match status" value="1"/>
</dbReference>
<feature type="binding site" evidence="9">
    <location>
        <begin position="121"/>
        <end position="123"/>
    </location>
    <ligand>
        <name>(6S)-5,6,7,8-tetrahydrofolate</name>
        <dbReference type="ChEBI" id="CHEBI:57453"/>
    </ligand>
</feature>
<keyword evidence="9" id="KW-0028">Amino-acid biosynthesis</keyword>
<dbReference type="GO" id="GO:0035999">
    <property type="term" value="P:tetrahydrofolate interconversion"/>
    <property type="evidence" value="ECO:0007669"/>
    <property type="project" value="UniProtKB-UniRule"/>
</dbReference>
<comment type="catalytic activity">
    <reaction evidence="9">
        <text>(6R)-5,10-methylene-5,6,7,8-tetrahydrofolate + glycine + H2O = (6S)-5,6,7,8-tetrahydrofolate + L-serine</text>
        <dbReference type="Rhea" id="RHEA:15481"/>
        <dbReference type="ChEBI" id="CHEBI:15377"/>
        <dbReference type="ChEBI" id="CHEBI:15636"/>
        <dbReference type="ChEBI" id="CHEBI:33384"/>
        <dbReference type="ChEBI" id="CHEBI:57305"/>
        <dbReference type="ChEBI" id="CHEBI:57453"/>
        <dbReference type="EC" id="2.1.2.1"/>
    </reaction>
</comment>
<comment type="similarity">
    <text evidence="3 9">Belongs to the SHMT family.</text>
</comment>
<evidence type="ECO:0000256" key="8">
    <source>
        <dbReference type="ARBA" id="ARBA00022898"/>
    </source>
</evidence>
<comment type="function">
    <text evidence="9">Catalyzes the reversible interconversion of serine and glycine with tetrahydrofolate (THF) serving as the one-carbon carrier. This reaction serves as the major source of one-carbon groups required for the biosynthesis of purines, thymidylate, methionine, and other important biomolecules. Also exhibits THF-independent aldolase activity toward beta-hydroxyamino acids, producing glycine and aldehydes, via a retro-aldol mechanism.</text>
</comment>
<protein>
    <recommendedName>
        <fullName evidence="9">Serine hydroxymethyltransferase</fullName>
        <shortName evidence="9">SHMT</shortName>
        <shortName evidence="9">Serine methylase</shortName>
        <ecNumber evidence="9">2.1.2.1</ecNumber>
    </recommendedName>
</protein>
<dbReference type="CDD" id="cd00378">
    <property type="entry name" value="SHMT"/>
    <property type="match status" value="1"/>
</dbReference>
<evidence type="ECO:0000256" key="3">
    <source>
        <dbReference type="ARBA" id="ARBA00006376"/>
    </source>
</evidence>
<dbReference type="Pfam" id="PF00464">
    <property type="entry name" value="SHMT"/>
    <property type="match status" value="1"/>
</dbReference>
<evidence type="ECO:0000256" key="2">
    <source>
        <dbReference type="ARBA" id="ARBA00004496"/>
    </source>
</evidence>
<comment type="subcellular location">
    <subcellularLocation>
        <location evidence="2 9">Cytoplasm</location>
    </subcellularLocation>
</comment>
<dbReference type="PROSITE" id="PS00096">
    <property type="entry name" value="SHMT"/>
    <property type="match status" value="1"/>
</dbReference>
<dbReference type="GO" id="GO:0019264">
    <property type="term" value="P:glycine biosynthetic process from serine"/>
    <property type="evidence" value="ECO:0007669"/>
    <property type="project" value="UniProtKB-UniRule"/>
</dbReference>
<evidence type="ECO:0000313" key="13">
    <source>
        <dbReference type="Proteomes" id="UP000176803"/>
    </source>
</evidence>
<evidence type="ECO:0000256" key="5">
    <source>
        <dbReference type="ARBA" id="ARBA00022490"/>
    </source>
</evidence>
<comment type="pathway">
    <text evidence="9">Amino-acid biosynthesis; glycine biosynthesis; glycine from L-serine: step 1/1.</text>
</comment>
<dbReference type="EMBL" id="MGAC01000057">
    <property type="protein sequence ID" value="OGK36673.1"/>
    <property type="molecule type" value="Genomic_DNA"/>
</dbReference>
<evidence type="ECO:0000256" key="1">
    <source>
        <dbReference type="ARBA" id="ARBA00001933"/>
    </source>
</evidence>
<keyword evidence="7 9" id="KW-0808">Transferase</keyword>